<proteinExistence type="predicted"/>
<comment type="caution">
    <text evidence="1">The sequence shown here is derived from an EMBL/GenBank/DDBJ whole genome shotgun (WGS) entry which is preliminary data.</text>
</comment>
<organism evidence="1 2">
    <name type="scientific">Tepidibacillus decaturensis</name>
    <dbReference type="NCBI Taxonomy" id="1413211"/>
    <lineage>
        <taxon>Bacteria</taxon>
        <taxon>Bacillati</taxon>
        <taxon>Bacillota</taxon>
        <taxon>Bacilli</taxon>
        <taxon>Bacillales</taxon>
        <taxon>Bacillaceae</taxon>
        <taxon>Tepidibacillus</taxon>
    </lineage>
</organism>
<reference evidence="1 2" key="1">
    <citation type="submission" date="2016-02" db="EMBL/GenBank/DDBJ databases">
        <title>Draft Genome for Tepidibacillus decaturensis nov. sp. Strain Z9, an Anaerobic, Moderately Thermophilic and Heterotrophic Bacterium from Deep Subsurface of the Illinois Basin, USA.</title>
        <authorList>
            <person name="Dong Y."/>
            <person name="Chang J.Y."/>
            <person name="Sanford R."/>
            <person name="Fouke B.W."/>
        </authorList>
    </citation>
    <scope>NUCLEOTIDE SEQUENCE [LARGE SCALE GENOMIC DNA]</scope>
    <source>
        <strain evidence="1 2">Z9</strain>
    </source>
</reference>
<name>A0A135L521_9BACI</name>
<evidence type="ECO:0000313" key="1">
    <source>
        <dbReference type="EMBL" id="KXG44066.1"/>
    </source>
</evidence>
<dbReference type="Proteomes" id="UP000070352">
    <property type="component" value="Unassembled WGS sequence"/>
</dbReference>
<sequence length="63" mass="7146">MVLDEPKESDQTVLINNQMFIFDSFTAKTFDEPLKLDYSELQGYKLSTPSEILAYGIHLSSSV</sequence>
<dbReference type="AlphaFoldDB" id="A0A135L521"/>
<evidence type="ECO:0000313" key="2">
    <source>
        <dbReference type="Proteomes" id="UP000070352"/>
    </source>
</evidence>
<protein>
    <submittedName>
        <fullName evidence="1">Uncharacterized protein</fullName>
    </submittedName>
</protein>
<accession>A0A135L521</accession>
<dbReference type="EMBL" id="LSKU01000001">
    <property type="protein sequence ID" value="KXG44066.1"/>
    <property type="molecule type" value="Genomic_DNA"/>
</dbReference>
<keyword evidence="2" id="KW-1185">Reference proteome</keyword>
<gene>
    <name evidence="1" type="ORF">U473_08645</name>
</gene>